<dbReference type="PANTHER" id="PTHR43684">
    <property type="match status" value="1"/>
</dbReference>
<evidence type="ECO:0000313" key="4">
    <source>
        <dbReference type="EMBL" id="MCX2973099.1"/>
    </source>
</evidence>
<dbReference type="PANTHER" id="PTHR43684:SF1">
    <property type="entry name" value="ENOYL-COA DELTA ISOMERASE 2"/>
    <property type="match status" value="1"/>
</dbReference>
<keyword evidence="5" id="KW-1185">Reference proteome</keyword>
<dbReference type="RefSeq" id="WP_279252057.1">
    <property type="nucleotide sequence ID" value="NZ_SHNP01000002.1"/>
</dbReference>
<comment type="caution">
    <text evidence="4">The sequence shown here is derived from an EMBL/GenBank/DDBJ whole genome shotgun (WGS) entry which is preliminary data.</text>
</comment>
<sequence>MTDQILSENIDGVLVVTFNRPEKKNAISNAMWAGICDIFRSASEDSSVVCALLCGAGDNFSSGVDLSGFSEEGADPQALFNAAALAVAEFDKPLVAAVQGASVGGGATVLFHADIVYAADTFRMRLPFASLGLAPEWGSSYMLQANIGAQRAAELFYTAEWVDAEKALSQGIVAQVLPAEELFDHAMAKAREIAQWPVNALREIKRSLRMHHLSAIEIAMQAEQEAMARQAGSPENMEAITAFMEKRAPNFRGL</sequence>
<name>A0ABT3STA2_9GAMM</name>
<dbReference type="Pfam" id="PF00378">
    <property type="entry name" value="ECH_1"/>
    <property type="match status" value="1"/>
</dbReference>
<gene>
    <name evidence="4" type="ORF">EYC87_05795</name>
</gene>
<dbReference type="Gene3D" id="3.90.226.10">
    <property type="entry name" value="2-enoyl-CoA Hydratase, Chain A, domain 1"/>
    <property type="match status" value="1"/>
</dbReference>
<keyword evidence="2" id="KW-0576">Peroxisome</keyword>
<proteinExistence type="predicted"/>
<evidence type="ECO:0000313" key="5">
    <source>
        <dbReference type="Proteomes" id="UP001143307"/>
    </source>
</evidence>
<keyword evidence="3" id="KW-0413">Isomerase</keyword>
<dbReference type="InterPro" id="IPR001753">
    <property type="entry name" value="Enoyl-CoA_hydra/iso"/>
</dbReference>
<dbReference type="InterPro" id="IPR051053">
    <property type="entry name" value="ECH/Chromodomain_protein"/>
</dbReference>
<protein>
    <submittedName>
        <fullName evidence="4">Enoyl-CoA hydratase</fullName>
    </submittedName>
</protein>
<evidence type="ECO:0000256" key="1">
    <source>
        <dbReference type="ARBA" id="ARBA00004275"/>
    </source>
</evidence>
<evidence type="ECO:0000256" key="3">
    <source>
        <dbReference type="ARBA" id="ARBA00023235"/>
    </source>
</evidence>
<accession>A0ABT3STA2</accession>
<organism evidence="4 5">
    <name type="scientific">Candidatus Seongchinamella marina</name>
    <dbReference type="NCBI Taxonomy" id="2518990"/>
    <lineage>
        <taxon>Bacteria</taxon>
        <taxon>Pseudomonadati</taxon>
        <taxon>Pseudomonadota</taxon>
        <taxon>Gammaproteobacteria</taxon>
        <taxon>Cellvibrionales</taxon>
        <taxon>Halieaceae</taxon>
        <taxon>Seongchinamella</taxon>
    </lineage>
</organism>
<reference evidence="4" key="1">
    <citation type="submission" date="2019-02" db="EMBL/GenBank/DDBJ databases">
        <authorList>
            <person name="Li S.-H."/>
        </authorList>
    </citation>
    <scope>NUCLEOTIDE SEQUENCE</scope>
    <source>
        <strain evidence="4">IMCC8485</strain>
    </source>
</reference>
<dbReference type="EMBL" id="SHNP01000002">
    <property type="protein sequence ID" value="MCX2973099.1"/>
    <property type="molecule type" value="Genomic_DNA"/>
</dbReference>
<dbReference type="InterPro" id="IPR029045">
    <property type="entry name" value="ClpP/crotonase-like_dom_sf"/>
</dbReference>
<dbReference type="CDD" id="cd06558">
    <property type="entry name" value="crotonase-like"/>
    <property type="match status" value="1"/>
</dbReference>
<evidence type="ECO:0000256" key="2">
    <source>
        <dbReference type="ARBA" id="ARBA00023140"/>
    </source>
</evidence>
<dbReference type="SUPFAM" id="SSF52096">
    <property type="entry name" value="ClpP/crotonase"/>
    <property type="match status" value="1"/>
</dbReference>
<comment type="subcellular location">
    <subcellularLocation>
        <location evidence="1">Peroxisome</location>
    </subcellularLocation>
</comment>
<dbReference type="Proteomes" id="UP001143307">
    <property type="component" value="Unassembled WGS sequence"/>
</dbReference>